<sequence>MDDVETRFNREPRNKGFSNEEAYGVDVFGHGVNFTSAPEYVYDENGIDQMVWFVLNNCAQVEYYVNLFIEELETQGILKKHSTNPEEVDVDIFSLACGPDLRVRKYSSCIVNGVRFNTVNRDKNKKTLNSGVMSQATHNGQLIDFFGNIKEIIQLDYNLEERSVVLFECDWFKLDGKRTALKDDGFFKSINVGSLWYKNDCFILATHATKVFYLPDTKLGENWQVVQTFDHRHLYNVSQMEVSAAAYQEDECYDEEDPRRPVSSIIYDTPLNRDDERGPVFEAAEIARLMKESSKEVNVIGDEDEDEEDDTLMEYFNEEDDSVMEQCSKEKTRKNCNNKTSSIQTGGVKFRSRKRVYAEQMTPKVTRLKKSIAQQDASLIPSDIYGFTQHDDNTLVADVVDGITQHGDHNQITNEGGVERRDRGNNMGRCLQRLNRACRGKLQVVITEGNIRPVVPLVAAKFATECNIIVRNHVPILPHWKLYKEKPASAYVNLFLGKLKAKFDINIEDDTVKMACTEMMKSAVRQQRYRLKQKYFDPFPLHLVTKTSPVKFMSNEQWTQLLESWKSPQKMEMCQKNKENRGNVKYHHTTGSRAYMVHVENLTRMENKLSTTTEGEELKSAAQVVADVLAENTKKNRFLKNVGFHNAQPRFSEQSTETELEAEKRTNAELRAQVADLSNKVQESEQARIKDREEMKRSQSEMEAKLNLLLSQIRPS</sequence>
<dbReference type="KEGG" id="dosa:Os04g0519100"/>
<dbReference type="PANTHER" id="PTHR33063:SF13">
    <property type="entry name" value="OS02G0583500 PROTEIN"/>
    <property type="match status" value="1"/>
</dbReference>
<feature type="compositionally biased region" description="Basic and acidic residues" evidence="1">
    <location>
        <begin position="682"/>
        <end position="703"/>
    </location>
</feature>
<organism evidence="3 4">
    <name type="scientific">Oryza sativa subsp. japonica</name>
    <name type="common">Rice</name>
    <dbReference type="NCBI Taxonomy" id="39947"/>
    <lineage>
        <taxon>Eukaryota</taxon>
        <taxon>Viridiplantae</taxon>
        <taxon>Streptophyta</taxon>
        <taxon>Embryophyta</taxon>
        <taxon>Tracheophyta</taxon>
        <taxon>Spermatophyta</taxon>
        <taxon>Magnoliopsida</taxon>
        <taxon>Liliopsida</taxon>
        <taxon>Poales</taxon>
        <taxon>Poaceae</taxon>
        <taxon>BOP clade</taxon>
        <taxon>Oryzoideae</taxon>
        <taxon>Oryzeae</taxon>
        <taxon>Oryzinae</taxon>
        <taxon>Oryza</taxon>
        <taxon>Oryza sativa</taxon>
    </lineage>
</organism>
<protein>
    <submittedName>
        <fullName evidence="3">Os04g0519100 protein</fullName>
    </submittedName>
</protein>
<dbReference type="EMBL" id="AP008210">
    <property type="protein sequence ID" value="BAH92747.1"/>
    <property type="molecule type" value="Genomic_DNA"/>
</dbReference>
<dbReference type="PANTHER" id="PTHR33063">
    <property type="entry name" value="OS02G0583500 PROTEIN"/>
    <property type="match status" value="1"/>
</dbReference>
<dbReference type="InterPro" id="IPR025312">
    <property type="entry name" value="DUF4216"/>
</dbReference>
<reference evidence="4" key="2">
    <citation type="journal article" date="2008" name="Nucleic Acids Res.">
        <title>The rice annotation project database (RAP-DB): 2008 update.</title>
        <authorList>
            <consortium name="The rice annotation project (RAP)"/>
        </authorList>
    </citation>
    <scope>GENOME REANNOTATION</scope>
    <source>
        <strain evidence="4">cv. Nipponbare</strain>
    </source>
</reference>
<accession>C7J0W8</accession>
<dbReference type="HOGENOM" id="CLU_054663_0_0_1"/>
<dbReference type="Proteomes" id="UP000000763">
    <property type="component" value="Chromosome 4"/>
</dbReference>
<dbReference type="Pfam" id="PF03004">
    <property type="entry name" value="Transposase_24"/>
    <property type="match status" value="1"/>
</dbReference>
<feature type="domain" description="DUF4216" evidence="2">
    <location>
        <begin position="153"/>
        <end position="226"/>
    </location>
</feature>
<feature type="region of interest" description="Disordered" evidence="1">
    <location>
        <begin position="676"/>
        <end position="703"/>
    </location>
</feature>
<reference evidence="3 4" key="1">
    <citation type="journal article" date="2005" name="Nature">
        <title>The map-based sequence of the rice genome.</title>
        <authorList>
            <consortium name="International rice genome sequencing project (IRGSP)"/>
            <person name="Matsumoto T."/>
            <person name="Wu J."/>
            <person name="Kanamori H."/>
            <person name="Katayose Y."/>
            <person name="Fujisawa M."/>
            <person name="Namiki N."/>
            <person name="Mizuno H."/>
            <person name="Yamamoto K."/>
            <person name="Antonio B.A."/>
            <person name="Baba T."/>
            <person name="Sakata K."/>
            <person name="Nagamura Y."/>
            <person name="Aoki H."/>
            <person name="Arikawa K."/>
            <person name="Arita K."/>
            <person name="Bito T."/>
            <person name="Chiden Y."/>
            <person name="Fujitsuka N."/>
            <person name="Fukunaka R."/>
            <person name="Hamada M."/>
            <person name="Harada C."/>
            <person name="Hayashi A."/>
            <person name="Hijishita S."/>
            <person name="Honda M."/>
            <person name="Hosokawa S."/>
            <person name="Ichikawa Y."/>
            <person name="Idonuma A."/>
            <person name="Iijima M."/>
            <person name="Ikeda M."/>
            <person name="Ikeno M."/>
            <person name="Ito K."/>
            <person name="Ito S."/>
            <person name="Ito T."/>
            <person name="Ito Y."/>
            <person name="Ito Y."/>
            <person name="Iwabuchi A."/>
            <person name="Kamiya K."/>
            <person name="Karasawa W."/>
            <person name="Kurita K."/>
            <person name="Katagiri S."/>
            <person name="Kikuta A."/>
            <person name="Kobayashi H."/>
            <person name="Kobayashi N."/>
            <person name="Machita K."/>
            <person name="Maehara T."/>
            <person name="Masukawa M."/>
            <person name="Mizubayashi T."/>
            <person name="Mukai Y."/>
            <person name="Nagasaki H."/>
            <person name="Nagata Y."/>
            <person name="Naito S."/>
            <person name="Nakashima M."/>
            <person name="Nakama Y."/>
            <person name="Nakamichi Y."/>
            <person name="Nakamura M."/>
            <person name="Meguro A."/>
            <person name="Negishi M."/>
            <person name="Ohta I."/>
            <person name="Ohta T."/>
            <person name="Okamoto M."/>
            <person name="Ono N."/>
            <person name="Saji S."/>
            <person name="Sakaguchi M."/>
            <person name="Sakai K."/>
            <person name="Shibata M."/>
            <person name="Shimokawa T."/>
            <person name="Song J."/>
            <person name="Takazaki Y."/>
            <person name="Terasawa K."/>
            <person name="Tsugane M."/>
            <person name="Tsuji K."/>
            <person name="Ueda S."/>
            <person name="Waki K."/>
            <person name="Yamagata H."/>
            <person name="Yamamoto M."/>
            <person name="Yamamoto S."/>
            <person name="Yamane H."/>
            <person name="Yoshiki S."/>
            <person name="Yoshihara R."/>
            <person name="Yukawa K."/>
            <person name="Zhong H."/>
            <person name="Yano M."/>
            <person name="Yuan Q."/>
            <person name="Ouyang S."/>
            <person name="Liu J."/>
            <person name="Jones K.M."/>
            <person name="Gansberger K."/>
            <person name="Moffat K."/>
            <person name="Hill J."/>
            <person name="Bera J."/>
            <person name="Fadrosh D."/>
            <person name="Jin S."/>
            <person name="Johri S."/>
            <person name="Kim M."/>
            <person name="Overton L."/>
            <person name="Reardon M."/>
            <person name="Tsitrin T."/>
            <person name="Vuong H."/>
            <person name="Weaver B."/>
            <person name="Ciecko A."/>
            <person name="Tallon L."/>
            <person name="Jackson J."/>
            <person name="Pai G."/>
            <person name="Aken S.V."/>
            <person name="Utterback T."/>
            <person name="Reidmuller S."/>
            <person name="Feldblyum T."/>
            <person name="Hsiao J."/>
            <person name="Zismann V."/>
            <person name="Iobst S."/>
            <person name="de Vazeille A.R."/>
            <person name="Buell C.R."/>
            <person name="Ying K."/>
            <person name="Li Y."/>
            <person name="Lu T."/>
            <person name="Huang Y."/>
            <person name="Zhao Q."/>
            <person name="Feng Q."/>
            <person name="Zhang L."/>
            <person name="Zhu J."/>
            <person name="Weng Q."/>
            <person name="Mu J."/>
            <person name="Lu Y."/>
            <person name="Fan D."/>
            <person name="Liu Y."/>
            <person name="Guan J."/>
            <person name="Zhang Y."/>
            <person name="Yu S."/>
            <person name="Liu X."/>
            <person name="Zhang Y."/>
            <person name="Hong G."/>
            <person name="Han B."/>
            <person name="Choisne N."/>
            <person name="Demange N."/>
            <person name="Orjeda G."/>
            <person name="Samain S."/>
            <person name="Cattolico L."/>
            <person name="Pelletier E."/>
            <person name="Couloux A."/>
            <person name="Segurens B."/>
            <person name="Wincker P."/>
            <person name="D'Hont A."/>
            <person name="Scarpelli C."/>
            <person name="Weissenbach J."/>
            <person name="Salanoubat M."/>
            <person name="Quetier F."/>
            <person name="Yu Y."/>
            <person name="Kim H.R."/>
            <person name="Rambo T."/>
            <person name="Currie J."/>
            <person name="Collura K."/>
            <person name="Luo M."/>
            <person name="Yang T."/>
            <person name="Ammiraju J.S.S."/>
            <person name="Engler F."/>
            <person name="Soderlund C."/>
            <person name="Wing R.A."/>
            <person name="Palmer L.E."/>
            <person name="de la Bastide M."/>
            <person name="Spiegel L."/>
            <person name="Nascimento L."/>
            <person name="Zutavern T."/>
            <person name="O'Shaughnessy A."/>
            <person name="Dike S."/>
            <person name="Dedhia N."/>
            <person name="Preston R."/>
            <person name="Balija V."/>
            <person name="McCombie W.R."/>
            <person name="Chow T."/>
            <person name="Chen H."/>
            <person name="Chung M."/>
            <person name="Chen C."/>
            <person name="Shaw J."/>
            <person name="Wu H."/>
            <person name="Hsiao K."/>
            <person name="Chao Y."/>
            <person name="Chu M."/>
            <person name="Cheng C."/>
            <person name="Hour A."/>
            <person name="Lee P."/>
            <person name="Lin S."/>
            <person name="Lin Y."/>
            <person name="Liou J."/>
            <person name="Liu S."/>
            <person name="Hsing Y."/>
            <person name="Raghuvanshi S."/>
            <person name="Mohanty A."/>
            <person name="Bharti A.K."/>
            <person name="Gaur A."/>
            <person name="Gupta V."/>
            <person name="Kumar D."/>
            <person name="Ravi V."/>
            <person name="Vij S."/>
            <person name="Kapur A."/>
            <person name="Khurana P."/>
            <person name="Khurana P."/>
            <person name="Khurana J.P."/>
            <person name="Tyagi A.K."/>
            <person name="Gaikwad K."/>
            <person name="Singh A."/>
            <person name="Dalal V."/>
            <person name="Srivastava S."/>
            <person name="Dixit A."/>
            <person name="Pal A.K."/>
            <person name="Ghazi I.A."/>
            <person name="Yadav M."/>
            <person name="Pandit A."/>
            <person name="Bhargava A."/>
            <person name="Sureshbabu K."/>
            <person name="Batra K."/>
            <person name="Sharma T.R."/>
            <person name="Mohapatra T."/>
            <person name="Singh N.K."/>
            <person name="Messing J."/>
            <person name="Nelson A.B."/>
            <person name="Fuks G."/>
            <person name="Kavchok S."/>
            <person name="Keizer G."/>
            <person name="Linton E."/>
            <person name="Llaca V."/>
            <person name="Song R."/>
            <person name="Tanyolac B."/>
            <person name="Young S."/>
            <person name="Ho-Il K."/>
            <person name="Hahn J.H."/>
            <person name="Sangsakoo G."/>
            <person name="Vanavichit A."/>
            <person name="de Mattos Luiz.A.T."/>
            <person name="Zimmer P.D."/>
            <person name="Malone G."/>
            <person name="Dellagostin O."/>
            <person name="de Oliveira A.C."/>
            <person name="Bevan M."/>
            <person name="Bancroft I."/>
            <person name="Minx P."/>
            <person name="Cordum H."/>
            <person name="Wilson R."/>
            <person name="Cheng Z."/>
            <person name="Jin W."/>
            <person name="Jiang J."/>
            <person name="Leong S.A."/>
            <person name="Iwama H."/>
            <person name="Gojobori T."/>
            <person name="Itoh T."/>
            <person name="Niimura Y."/>
            <person name="Fujii Y."/>
            <person name="Habara T."/>
            <person name="Sakai H."/>
            <person name="Sato Y."/>
            <person name="Wilson G."/>
            <person name="Kumar K."/>
            <person name="McCouch S."/>
            <person name="Juretic N."/>
            <person name="Hoen D."/>
            <person name="Wright S."/>
            <person name="Bruskiewich R."/>
            <person name="Bureau T."/>
            <person name="Miyao A."/>
            <person name="Hirochika H."/>
            <person name="Nishikawa T."/>
            <person name="Kadowaki K."/>
            <person name="Sugiura M."/>
            <person name="Burr B."/>
            <person name="Sasaki T."/>
        </authorList>
    </citation>
    <scope>NUCLEOTIDE SEQUENCE [LARGE SCALE GENOMIC DNA]</scope>
    <source>
        <strain evidence="4">cv. Nipponbare</strain>
    </source>
</reference>
<proteinExistence type="predicted"/>
<evidence type="ECO:0000259" key="2">
    <source>
        <dbReference type="Pfam" id="PF13952"/>
    </source>
</evidence>
<evidence type="ECO:0000313" key="4">
    <source>
        <dbReference type="Proteomes" id="UP000000763"/>
    </source>
</evidence>
<evidence type="ECO:0000313" key="3">
    <source>
        <dbReference type="EMBL" id="BAH92747.1"/>
    </source>
</evidence>
<dbReference type="Pfam" id="PF13952">
    <property type="entry name" value="DUF4216"/>
    <property type="match status" value="1"/>
</dbReference>
<gene>
    <name evidence="3" type="ordered locus">Os04g0519100</name>
</gene>
<evidence type="ECO:0000256" key="1">
    <source>
        <dbReference type="SAM" id="MobiDB-lite"/>
    </source>
</evidence>
<name>C7J0W8_ORYSJ</name>
<dbReference type="InterPro" id="IPR004252">
    <property type="entry name" value="Probable_transposase_24"/>
</dbReference>
<dbReference type="AlphaFoldDB" id="C7J0W8"/>